<dbReference type="InterPro" id="IPR036188">
    <property type="entry name" value="FAD/NAD-bd_sf"/>
</dbReference>
<dbReference type="InterPro" id="IPR006076">
    <property type="entry name" value="FAD-dep_OxRdtase"/>
</dbReference>
<dbReference type="InterPro" id="IPR031656">
    <property type="entry name" value="DAO_C"/>
</dbReference>
<dbReference type="EMBL" id="JANKHG010000026">
    <property type="protein sequence ID" value="MCR2747602.1"/>
    <property type="molecule type" value="Genomic_DNA"/>
</dbReference>
<dbReference type="PROSITE" id="PS00978">
    <property type="entry name" value="FAD_G3PDH_2"/>
    <property type="match status" value="1"/>
</dbReference>
<keyword evidence="6" id="KW-0560">Oxidoreductase</keyword>
<gene>
    <name evidence="9" type="ORF">NSP04_13200</name>
</gene>
<dbReference type="InterPro" id="IPR038299">
    <property type="entry name" value="DAO_C_sf"/>
</dbReference>
<comment type="cofactor">
    <cofactor evidence="1">
        <name>FAD</name>
        <dbReference type="ChEBI" id="CHEBI:57692"/>
    </cofactor>
</comment>
<feature type="domain" description="FAD dependent oxidoreductase" evidence="7">
    <location>
        <begin position="22"/>
        <end position="379"/>
    </location>
</feature>
<proteinExistence type="inferred from homology"/>
<dbReference type="Gene3D" id="3.50.50.60">
    <property type="entry name" value="FAD/NAD(P)-binding domain"/>
    <property type="match status" value="1"/>
</dbReference>
<evidence type="ECO:0000256" key="5">
    <source>
        <dbReference type="ARBA" id="ARBA00022827"/>
    </source>
</evidence>
<evidence type="ECO:0000259" key="7">
    <source>
        <dbReference type="Pfam" id="PF01266"/>
    </source>
</evidence>
<evidence type="ECO:0000256" key="2">
    <source>
        <dbReference type="ARBA" id="ARBA00007330"/>
    </source>
</evidence>
<evidence type="ECO:0000256" key="3">
    <source>
        <dbReference type="ARBA" id="ARBA00022630"/>
    </source>
</evidence>
<dbReference type="SUPFAM" id="SSF51905">
    <property type="entry name" value="FAD/NAD(P)-binding domain"/>
    <property type="match status" value="1"/>
</dbReference>
<evidence type="ECO:0000259" key="8">
    <source>
        <dbReference type="Pfam" id="PF16901"/>
    </source>
</evidence>
<evidence type="ECO:0000256" key="1">
    <source>
        <dbReference type="ARBA" id="ARBA00001974"/>
    </source>
</evidence>
<protein>
    <submittedName>
        <fullName evidence="9">Glycerol-3-phosphate dehydrogenase/oxidase</fullName>
    </submittedName>
</protein>
<dbReference type="Gene3D" id="3.30.9.10">
    <property type="entry name" value="D-Amino Acid Oxidase, subunit A, domain 2"/>
    <property type="match status" value="1"/>
</dbReference>
<evidence type="ECO:0000256" key="4">
    <source>
        <dbReference type="ARBA" id="ARBA00022798"/>
    </source>
</evidence>
<reference evidence="9" key="1">
    <citation type="submission" date="2022-07" db="EMBL/GenBank/DDBJ databases">
        <authorList>
            <person name="Xamxidin M."/>
        </authorList>
    </citation>
    <scope>NUCLEOTIDE SEQUENCE</scope>
    <source>
        <strain evidence="9">YS8-69</strain>
    </source>
</reference>
<comment type="caution">
    <text evidence="9">The sequence shown here is derived from an EMBL/GenBank/DDBJ whole genome shotgun (WGS) entry which is preliminary data.</text>
</comment>
<dbReference type="InterPro" id="IPR000447">
    <property type="entry name" value="G3P_DH_FAD-dep"/>
</dbReference>
<keyword evidence="5" id="KW-0274">FAD</keyword>
<organism evidence="9 10">
    <name type="scientific">Limnobacter parvus</name>
    <dbReference type="NCBI Taxonomy" id="2939690"/>
    <lineage>
        <taxon>Bacteria</taxon>
        <taxon>Pseudomonadati</taxon>
        <taxon>Pseudomonadota</taxon>
        <taxon>Betaproteobacteria</taxon>
        <taxon>Burkholderiales</taxon>
        <taxon>Burkholderiaceae</taxon>
        <taxon>Limnobacter</taxon>
    </lineage>
</organism>
<keyword evidence="10" id="KW-1185">Reference proteome</keyword>
<evidence type="ECO:0000313" key="9">
    <source>
        <dbReference type="EMBL" id="MCR2747602.1"/>
    </source>
</evidence>
<dbReference type="PANTHER" id="PTHR11985:SF35">
    <property type="entry name" value="ANAEROBIC GLYCEROL-3-PHOSPHATE DEHYDROGENASE SUBUNIT A"/>
    <property type="match status" value="1"/>
</dbReference>
<dbReference type="RefSeq" id="WP_257512821.1">
    <property type="nucleotide sequence ID" value="NZ_JANKHG010000026.1"/>
</dbReference>
<dbReference type="Pfam" id="PF16901">
    <property type="entry name" value="DAO_C"/>
    <property type="match status" value="1"/>
</dbReference>
<evidence type="ECO:0000256" key="6">
    <source>
        <dbReference type="ARBA" id="ARBA00023002"/>
    </source>
</evidence>
<dbReference type="Gene3D" id="1.10.8.870">
    <property type="entry name" value="Alpha-glycerophosphate oxidase, cap domain"/>
    <property type="match status" value="1"/>
</dbReference>
<name>A0ABT1XMU1_9BURK</name>
<dbReference type="PRINTS" id="PR01001">
    <property type="entry name" value="FADG3PDH"/>
</dbReference>
<dbReference type="Proteomes" id="UP001165267">
    <property type="component" value="Unassembled WGS sequence"/>
</dbReference>
<evidence type="ECO:0000313" key="10">
    <source>
        <dbReference type="Proteomes" id="UP001165267"/>
    </source>
</evidence>
<sequence length="512" mass="56725">MLSRKNHLETLRVKAEEQYVWDVIVIGGGATGLGSAVDAASRGLKVLLLEGHDFAKGTSSRATKLAHGGVRYLAQGNFSLVREALEERGRMLLNAPNLVKPLAFVIPVRNIFQKLFYWFGLKMYDMLAGKLGVGPTTMLKKNEVLRAVPTISQNGLKGGVRYFDAQFDDARLAIALMKTLHKLGGMAINYMPVEGFTKDGEKICGVQARDEFSSHCFTFKAKAVINATGVWVDEVRKLDSVDSKPMLSPSQGVHVVVDEHFYPAKEALLVPKTSDGRVLFVVPWLGKTLIGTTDTPRKDAPWEPDALPEEVDFILNTAAQYLANAPTRADVRSVFVGLRPLVSAGGENQSTKSISREHTVITAPSGLVTITGGKWTTYRSMAEEVIDLVCEQQGWLNKPTRTRHLRLEDDLPARKPGSALHEKLDLNLAEIAQAVLEEMAVTIEDVLARRSRALFLDSAAALECMNEVRFVLQNELRYSDQELDRQETEFRKLVAQYGLKEEQKFAQSLAMQ</sequence>
<comment type="similarity">
    <text evidence="2">Belongs to the FAD-dependent glycerol-3-phosphate dehydrogenase family.</text>
</comment>
<feature type="domain" description="Alpha-glycerophosphate oxidase C-terminal" evidence="8">
    <location>
        <begin position="413"/>
        <end position="482"/>
    </location>
</feature>
<keyword evidence="4" id="KW-0319">Glycerol metabolism</keyword>
<dbReference type="Pfam" id="PF01266">
    <property type="entry name" value="DAO"/>
    <property type="match status" value="1"/>
</dbReference>
<accession>A0ABT1XMU1</accession>
<keyword evidence="3" id="KW-0285">Flavoprotein</keyword>
<dbReference type="PANTHER" id="PTHR11985">
    <property type="entry name" value="GLYCEROL-3-PHOSPHATE DEHYDROGENASE"/>
    <property type="match status" value="1"/>
</dbReference>